<keyword evidence="2" id="KW-1185">Reference proteome</keyword>
<dbReference type="KEGG" id="vg:77924554"/>
<accession>A0A650EYN4</accession>
<dbReference type="RefSeq" id="YP_010649037.1">
    <property type="nucleotide sequence ID" value="NC_070763.1"/>
</dbReference>
<dbReference type="Proteomes" id="UP000423482">
    <property type="component" value="Segment"/>
</dbReference>
<reference evidence="1 2" key="1">
    <citation type="submission" date="2019-04" db="EMBL/GenBank/DDBJ databases">
        <authorList>
            <person name="Pope W.H."/>
            <person name="Garlena R.A."/>
            <person name="Russell D.A."/>
            <person name="Jacobs-Sera D."/>
            <person name="Hatfull G.F."/>
        </authorList>
    </citation>
    <scope>NUCLEOTIDE SEQUENCE [LARGE SCALE GENOMIC DNA]</scope>
</reference>
<evidence type="ECO:0000313" key="1">
    <source>
        <dbReference type="EMBL" id="QGT55150.1"/>
    </source>
</evidence>
<name>A0A650EYN4_9CAUD</name>
<sequence>MTNNVLPNSTNAVIYVQRGGIRYYLPIHGFLQLGASAAWEPLVAYGPSLRRWIDVGQKEDIECAEIVPKSEVPNYISMRDLYYGI</sequence>
<gene>
    <name evidence="1" type="primary">189</name>
    <name evidence="1" type="ORF">SEA_FORZA_189</name>
</gene>
<proteinExistence type="predicted"/>
<dbReference type="GeneID" id="77924554"/>
<organism evidence="1 2">
    <name type="scientific">Gordonia phage Forza</name>
    <dbReference type="NCBI Taxonomy" id="2571247"/>
    <lineage>
        <taxon>Viruses</taxon>
        <taxon>Duplodnaviria</taxon>
        <taxon>Heunggongvirae</taxon>
        <taxon>Uroviricota</taxon>
        <taxon>Caudoviricetes</taxon>
        <taxon>Forzavirus</taxon>
        <taxon>Forzavirus forza</taxon>
    </lineage>
</organism>
<dbReference type="EMBL" id="MK814760">
    <property type="protein sequence ID" value="QGT55150.1"/>
    <property type="molecule type" value="Genomic_DNA"/>
</dbReference>
<evidence type="ECO:0000313" key="2">
    <source>
        <dbReference type="Proteomes" id="UP000423482"/>
    </source>
</evidence>
<protein>
    <submittedName>
        <fullName evidence="1">Uncharacterized protein</fullName>
    </submittedName>
</protein>